<gene>
    <name evidence="1" type="ORF">SAMN05216412_11319</name>
</gene>
<reference evidence="1 2" key="1">
    <citation type="submission" date="2016-10" db="EMBL/GenBank/DDBJ databases">
        <authorList>
            <person name="de Groot N.N."/>
        </authorList>
    </citation>
    <scope>NUCLEOTIDE SEQUENCE [LARGE SCALE GENOMIC DNA]</scope>
    <source>
        <strain evidence="1 2">Nl7</strain>
    </source>
</reference>
<name>A0A1I0GH27_9PROT</name>
<sequence length="113" mass="13144">MRCDAMPMFPSLCPMHFVKWPHLLEDVLKLLMSKSKLPVLFRLDPVQHIEGNKSGDLICGKENIRGQFWIKRHTHVASQYRDKLFFQLSNLVIKESNADRTRLVYSYSASHSA</sequence>
<dbReference type="EMBL" id="FOHI01000013">
    <property type="protein sequence ID" value="SET69623.1"/>
    <property type="molecule type" value="Genomic_DNA"/>
</dbReference>
<accession>A0A1I0GH27</accession>
<evidence type="ECO:0000313" key="1">
    <source>
        <dbReference type="EMBL" id="SET69623.1"/>
    </source>
</evidence>
<organism evidence="1 2">
    <name type="scientific">Nitrosospira multiformis</name>
    <dbReference type="NCBI Taxonomy" id="1231"/>
    <lineage>
        <taxon>Bacteria</taxon>
        <taxon>Pseudomonadati</taxon>
        <taxon>Pseudomonadota</taxon>
        <taxon>Betaproteobacteria</taxon>
        <taxon>Nitrosomonadales</taxon>
        <taxon>Nitrosomonadaceae</taxon>
        <taxon>Nitrosospira</taxon>
    </lineage>
</organism>
<dbReference type="Proteomes" id="UP000183339">
    <property type="component" value="Unassembled WGS sequence"/>
</dbReference>
<protein>
    <submittedName>
        <fullName evidence="1">Uncharacterized protein</fullName>
    </submittedName>
</protein>
<evidence type="ECO:0000313" key="2">
    <source>
        <dbReference type="Proteomes" id="UP000183339"/>
    </source>
</evidence>
<proteinExistence type="predicted"/>
<dbReference type="AlphaFoldDB" id="A0A1I0GH27"/>